<sequence>MCKKQPLQRFRVPQQFISRQQEQTPITREISPDTVSATTGAAARGRRSTAPFAGLTRPASGQPWPQIPTMSEQFEGGIVAGGGEGHRPGPENGKREEEENVVDGDEGPDHIFIHRHVEREHVLETEQKRPLPPVVKTTVEGKLKMEKSVGSHLIRCDHEIAKAYTVRDTLTHYRIRTIIGKRQLLIEEIQKTEIGEDGGKGPPTVRSSGTYRLSVFEDGKEIGTHEADIQLPENISKPDYLAKLSERLLSDLASLDDSQEQITAVTRVEIECIEDVTDIVKTYRIGLAAPKEEEQPAPVQLPTMLAPPVEEFAYESASDHLSELGPIELESRVYIDQLEPEELERRDIRLMQEGRLFEDKARIGIQHRAAEEMSEESIESAPKPPPEAAALVDCELQRREDRSLMEVYIAVPLLQHLTIILRLHKAKRRRIQQQQMAAGYGYERQGRRYHDITRLAKTSRFESEESLELTETPPILINAPPRIEVTTELPQQLLQVHERLHEQQRKEINALGTSFDYQLAGQHHEGRAFLRTQGRVYSEESSVSSYGATTTAEPKQGIYSMEMSGQLLEGMDRLRPMKRYESETSIDYEERAGGGITHVNMVRKEDKGSFELTIVCDNKWNIIPLPSLKAFERPKQLYEAMEFMKTIEKERIEEARSEIIQKCSNNLIANFNTIAQQSSQITLFCALESDIRKKDFLTEKLNKAINIERIAPFFATEFISENVNLSLSIGASGRLLVAPDVFKILNERRESHGHQFNTIAQQMSQLTQHVHLERKEYENSQFSVESRPIRLPRIDMIRQNIREFSIQDEHCSVLMEHRSVMGEQTTADWGHSVSGSELRFHWSAPPPGLEERPVSPLPSPLSPRAVSPLESVFVHQSTSTTIHESEKQRFAVSHFVALPTTKESDARLAESIKASATWVESLPEPQPIPPISTFEQQKKIAQRDIQVEGPPKRAKSIQLEQPWREDRTIQVIETIQKPQLLGAFIQTEQKEMIGKSTQMEEKPKKGQQSVQALPQPKQIRSVQISKEEQIKYTQSEKPLIGEKTIGVELPSLGDKSIQVLKTEQFERISQTEGKITKTREIQAKQELNKREVQTIEIKQENKENASQTEEMIKKEGRTIGVNLPSLTARTTQAQRIEQQLMAIQTHEVPTGSKTVEVEQPKIELTKRRAQSLQSERAQKGAKSVQGQPEMLSKDLQSPRASTEERTIQTVEMPKTEVRAVQSEVEIRQIHSFQTRPEFGLKTSETDLTQLKEKETQSEITQITDRTVQSVQKEEQTKETQAKPTLGGKEFQTEKEIVESRGTQMDRPQLQVQAVQSEKVPQAAGQTQVEEIVLGKCTTQAGPALGEKSVQMEVPEHIAQEVQVKPTISSRLLQTPVIQQLEMSTQSEQTILEARGTQMDKTVLKGREVQSEIVELFGRGTQSEGPQQSCQAIQASPWMEGRIAQTESPEQKHQAVQAEKPLLRTIKSESTPREIASKITSSEEIQLMPKSVGVRQEMSIGETQMGGPTKLMRTVSADELRKLTSEMYVQTLGTCQEDQGTMTIEEKKKVYKSWEGQVLEEQKEEQIVSINKYVAAPVEIETETRNDQNVQQILKTFKEEVKIGLEIETQVLGQVKWNKVDNEEFIKKRSDSGFTETSFLQSEFLKINENIFEEKGIIEELNIPIYLERNSKDFASNEILEKKLENIEEYFEEEKNNNFNLLQISHPDESLQVSVMLLEQNQQLISPISERTIKIPEEKNKSSSSLDSVGINSEISEISSEEKKELKEQKQHSSPSLKIFGFDAKVFESERDFVLRIKDVVKNEPKKVFGSQIKVEEWLTKYGDSRVVEEDVMNEKEEELLTEKGEMEILKKIMKSPRQSSITGEFSAVKESPVISIKHKLQKSKSEAEVLKIIREQRKEEININTKTFKEEFKNFQANLIGKEDWESYRKIIKSASQSSVIYKIKEFGETRFDSSISFDQRPKTWGEFEIEVKEKRKLEEKINTKAVGDLKIECQIALEHLNFDEEANMKLKEKLQEKTFLSSKSSIHEKEDFAANLIGKEEWESSKKIIRSASQSSIKFKGREFSEERASSVISFYQKQKDFEEFETVIEEKRKLNEKINTKAVEDIKTQKEINFVKLFAQENTNLNLKEKLKGKSILETKAPIYEKKEFFVNLTVGEESESAKKIAKSVSQSAINSKIKEFVETRSDSFISIDQRSKDSDEFGIEIKEKRKLKEKINTKSARKITRKNFPFIKYLNQRIKRIFSQF</sequence>
<feature type="region of interest" description="Disordered" evidence="1">
    <location>
        <begin position="1166"/>
        <end position="1205"/>
    </location>
</feature>
<accession>A0A914LKE3</accession>
<feature type="region of interest" description="Disordered" evidence="1">
    <location>
        <begin position="995"/>
        <end position="1018"/>
    </location>
</feature>
<feature type="region of interest" description="Disordered" evidence="1">
    <location>
        <begin position="80"/>
        <end position="108"/>
    </location>
</feature>
<feature type="compositionally biased region" description="Basic and acidic residues" evidence="1">
    <location>
        <begin position="84"/>
        <end position="97"/>
    </location>
</feature>
<evidence type="ECO:0000313" key="2">
    <source>
        <dbReference type="Proteomes" id="UP000887563"/>
    </source>
</evidence>
<dbReference type="Proteomes" id="UP000887563">
    <property type="component" value="Unplaced"/>
</dbReference>
<keyword evidence="2" id="KW-1185">Reference proteome</keyword>
<feature type="compositionally biased region" description="Polar residues" evidence="1">
    <location>
        <begin position="15"/>
        <end position="26"/>
    </location>
</feature>
<organism evidence="2 3">
    <name type="scientific">Meloidogyne incognita</name>
    <name type="common">Southern root-knot nematode worm</name>
    <name type="synonym">Oxyuris incognita</name>
    <dbReference type="NCBI Taxonomy" id="6306"/>
    <lineage>
        <taxon>Eukaryota</taxon>
        <taxon>Metazoa</taxon>
        <taxon>Ecdysozoa</taxon>
        <taxon>Nematoda</taxon>
        <taxon>Chromadorea</taxon>
        <taxon>Rhabditida</taxon>
        <taxon>Tylenchina</taxon>
        <taxon>Tylenchomorpha</taxon>
        <taxon>Tylenchoidea</taxon>
        <taxon>Meloidogynidae</taxon>
        <taxon>Meloidogyninae</taxon>
        <taxon>Meloidogyne</taxon>
        <taxon>Meloidogyne incognita group</taxon>
    </lineage>
</organism>
<name>A0A914LKE3_MELIC</name>
<reference evidence="3" key="1">
    <citation type="submission" date="2022-11" db="UniProtKB">
        <authorList>
            <consortium name="WormBaseParasite"/>
        </authorList>
    </citation>
    <scope>IDENTIFICATION</scope>
</reference>
<dbReference type="WBParaSite" id="Minc3s00602g14946">
    <property type="protein sequence ID" value="Minc3s00602g14946"/>
    <property type="gene ID" value="Minc3s00602g14946"/>
</dbReference>
<feature type="compositionally biased region" description="Basic and acidic residues" evidence="1">
    <location>
        <begin position="995"/>
        <end position="1004"/>
    </location>
</feature>
<feature type="compositionally biased region" description="Polar residues" evidence="1">
    <location>
        <begin position="1006"/>
        <end position="1018"/>
    </location>
</feature>
<proteinExistence type="predicted"/>
<evidence type="ECO:0000313" key="3">
    <source>
        <dbReference type="WBParaSite" id="Minc3s00602g14946"/>
    </source>
</evidence>
<feature type="region of interest" description="Disordered" evidence="1">
    <location>
        <begin position="1"/>
        <end position="65"/>
    </location>
</feature>
<evidence type="ECO:0000256" key="1">
    <source>
        <dbReference type="SAM" id="MobiDB-lite"/>
    </source>
</evidence>
<protein>
    <submittedName>
        <fullName evidence="3">Uncharacterized protein</fullName>
    </submittedName>
</protein>